<sequence>MKIRDFMITDVITTTKDTTIKQLLRTLVENKVGGVPVIDEDNRLVGAVSDGDIIRYLEPRGRTVYDMFSLVIVNEKEDFRHKLASSINDTAENFMKVKELHTVHPDDEIEKVLNIFSNHHIKKVPVVDHDSKLVGVISRGDLIRFISTSIIANADDEA</sequence>
<dbReference type="SMART" id="SM00116">
    <property type="entry name" value="CBS"/>
    <property type="match status" value="2"/>
</dbReference>
<gene>
    <name evidence="4" type="ORF">GCM10009001_30930</name>
</gene>
<evidence type="ECO:0000313" key="5">
    <source>
        <dbReference type="Proteomes" id="UP001500866"/>
    </source>
</evidence>
<evidence type="ECO:0000259" key="3">
    <source>
        <dbReference type="PROSITE" id="PS51371"/>
    </source>
</evidence>
<evidence type="ECO:0000256" key="1">
    <source>
        <dbReference type="ARBA" id="ARBA00023122"/>
    </source>
</evidence>
<dbReference type="InterPro" id="IPR046342">
    <property type="entry name" value="CBS_dom_sf"/>
</dbReference>
<dbReference type="Proteomes" id="UP001500866">
    <property type="component" value="Unassembled WGS sequence"/>
</dbReference>
<dbReference type="Pfam" id="PF00571">
    <property type="entry name" value="CBS"/>
    <property type="match status" value="2"/>
</dbReference>
<keyword evidence="5" id="KW-1185">Reference proteome</keyword>
<proteinExistence type="predicted"/>
<comment type="caution">
    <text evidence="4">The sequence shown here is derived from an EMBL/GenBank/DDBJ whole genome shotgun (WGS) entry which is preliminary data.</text>
</comment>
<evidence type="ECO:0000256" key="2">
    <source>
        <dbReference type="PROSITE-ProRule" id="PRU00703"/>
    </source>
</evidence>
<evidence type="ECO:0000313" key="4">
    <source>
        <dbReference type="EMBL" id="GAA0611511.1"/>
    </source>
</evidence>
<dbReference type="PANTHER" id="PTHR43080:SF2">
    <property type="entry name" value="CBS DOMAIN-CONTAINING PROTEIN"/>
    <property type="match status" value="1"/>
</dbReference>
<dbReference type="PANTHER" id="PTHR43080">
    <property type="entry name" value="CBS DOMAIN-CONTAINING PROTEIN CBSX3, MITOCHONDRIAL"/>
    <property type="match status" value="1"/>
</dbReference>
<feature type="domain" description="CBS" evidence="3">
    <location>
        <begin position="95"/>
        <end position="157"/>
    </location>
</feature>
<feature type="domain" description="CBS" evidence="3">
    <location>
        <begin position="7"/>
        <end position="64"/>
    </location>
</feature>
<dbReference type="InterPro" id="IPR051257">
    <property type="entry name" value="Diverse_CBS-Domain"/>
</dbReference>
<organism evidence="4 5">
    <name type="scientific">Virgibacillus siamensis</name>
    <dbReference type="NCBI Taxonomy" id="480071"/>
    <lineage>
        <taxon>Bacteria</taxon>
        <taxon>Bacillati</taxon>
        <taxon>Bacillota</taxon>
        <taxon>Bacilli</taxon>
        <taxon>Bacillales</taxon>
        <taxon>Bacillaceae</taxon>
        <taxon>Virgibacillus</taxon>
    </lineage>
</organism>
<dbReference type="InterPro" id="IPR000644">
    <property type="entry name" value="CBS_dom"/>
</dbReference>
<dbReference type="PROSITE" id="PS51371">
    <property type="entry name" value="CBS"/>
    <property type="match status" value="2"/>
</dbReference>
<dbReference type="RefSeq" id="WP_343815113.1">
    <property type="nucleotide sequence ID" value="NZ_BAAADS010000025.1"/>
</dbReference>
<keyword evidence="1 2" id="KW-0129">CBS domain</keyword>
<protein>
    <submittedName>
        <fullName evidence="4">CBS domain-containing protein</fullName>
    </submittedName>
</protein>
<dbReference type="EMBL" id="BAAADS010000025">
    <property type="protein sequence ID" value="GAA0611511.1"/>
    <property type="molecule type" value="Genomic_DNA"/>
</dbReference>
<name>A0ABN1GH73_9BACI</name>
<dbReference type="SUPFAM" id="SSF54631">
    <property type="entry name" value="CBS-domain pair"/>
    <property type="match status" value="1"/>
</dbReference>
<reference evidence="4 5" key="1">
    <citation type="journal article" date="2019" name="Int. J. Syst. Evol. Microbiol.">
        <title>The Global Catalogue of Microorganisms (GCM) 10K type strain sequencing project: providing services to taxonomists for standard genome sequencing and annotation.</title>
        <authorList>
            <consortium name="The Broad Institute Genomics Platform"/>
            <consortium name="The Broad Institute Genome Sequencing Center for Infectious Disease"/>
            <person name="Wu L."/>
            <person name="Ma J."/>
        </authorList>
    </citation>
    <scope>NUCLEOTIDE SEQUENCE [LARGE SCALE GENOMIC DNA]</scope>
    <source>
        <strain evidence="4 5">JCM 15395</strain>
    </source>
</reference>
<dbReference type="Gene3D" id="3.10.580.10">
    <property type="entry name" value="CBS-domain"/>
    <property type="match status" value="1"/>
</dbReference>
<accession>A0ABN1GH73</accession>